<dbReference type="InterPro" id="IPR052740">
    <property type="entry name" value="CE4"/>
</dbReference>
<proteinExistence type="predicted"/>
<protein>
    <submittedName>
        <fullName evidence="2">Chitin deacetylase</fullName>
    </submittedName>
</protein>
<accession>A0AAV3YK67</accession>
<keyword evidence="3" id="KW-1185">Reference proteome</keyword>
<dbReference type="InterPro" id="IPR011330">
    <property type="entry name" value="Glyco_hydro/deAcase_b/a-brl"/>
</dbReference>
<feature type="compositionally biased region" description="Basic and acidic residues" evidence="1">
    <location>
        <begin position="263"/>
        <end position="275"/>
    </location>
</feature>
<dbReference type="Proteomes" id="UP000735302">
    <property type="component" value="Unassembled WGS sequence"/>
</dbReference>
<organism evidence="2 3">
    <name type="scientific">Plakobranchus ocellatus</name>
    <dbReference type="NCBI Taxonomy" id="259542"/>
    <lineage>
        <taxon>Eukaryota</taxon>
        <taxon>Metazoa</taxon>
        <taxon>Spiralia</taxon>
        <taxon>Lophotrochozoa</taxon>
        <taxon>Mollusca</taxon>
        <taxon>Gastropoda</taxon>
        <taxon>Heterobranchia</taxon>
        <taxon>Euthyneura</taxon>
        <taxon>Panpulmonata</taxon>
        <taxon>Sacoglossa</taxon>
        <taxon>Placobranchoidea</taxon>
        <taxon>Plakobranchidae</taxon>
        <taxon>Plakobranchus</taxon>
    </lineage>
</organism>
<evidence type="ECO:0000313" key="3">
    <source>
        <dbReference type="Proteomes" id="UP000735302"/>
    </source>
</evidence>
<sequence length="319" mass="36914">MPGGWRSEITVSLTGCRGSGGLTRTNVSCSKRYDATLTYSFPKNLYSPVLWPYTLDFGYTLVCNIARCPQHFYKGLWEIPVVGVMDHMEHRLCAYVDDCFNKPRDKADAYQMLWKNFLRNYRSNRAPLYLNLHSPWLNTEYQLEAMDEFIEKMVSMEDVYLVTMSQALAWQQAPTPLDRMTDFTPWLCPDFRPHKEDSKRCSLTFKHKTAPGQGHGTGIETRHERGRHRSKAQTFFTSSKISHTDDSSDRGNPQETEVQTDARGVDGKAREQERSHIHHHHDHRTHKPWFLRGNASVPAKRVDIILILQALVLLCHLIH</sequence>
<feature type="region of interest" description="Disordered" evidence="1">
    <location>
        <begin position="204"/>
        <end position="286"/>
    </location>
</feature>
<evidence type="ECO:0000313" key="2">
    <source>
        <dbReference type="EMBL" id="GFN83479.1"/>
    </source>
</evidence>
<reference evidence="2 3" key="1">
    <citation type="journal article" date="2021" name="Elife">
        <title>Chloroplast acquisition without the gene transfer in kleptoplastic sea slugs, Plakobranchus ocellatus.</title>
        <authorList>
            <person name="Maeda T."/>
            <person name="Takahashi S."/>
            <person name="Yoshida T."/>
            <person name="Shimamura S."/>
            <person name="Takaki Y."/>
            <person name="Nagai Y."/>
            <person name="Toyoda A."/>
            <person name="Suzuki Y."/>
            <person name="Arimoto A."/>
            <person name="Ishii H."/>
            <person name="Satoh N."/>
            <person name="Nishiyama T."/>
            <person name="Hasebe M."/>
            <person name="Maruyama T."/>
            <person name="Minagawa J."/>
            <person name="Obokata J."/>
            <person name="Shigenobu S."/>
        </authorList>
    </citation>
    <scope>NUCLEOTIDE SEQUENCE [LARGE SCALE GENOMIC DNA]</scope>
</reference>
<feature type="compositionally biased region" description="Basic residues" evidence="1">
    <location>
        <begin position="276"/>
        <end position="286"/>
    </location>
</feature>
<gene>
    <name evidence="2" type="ORF">PoB_000998500</name>
</gene>
<dbReference type="SUPFAM" id="SSF88713">
    <property type="entry name" value="Glycoside hydrolase/deacetylase"/>
    <property type="match status" value="1"/>
</dbReference>
<feature type="compositionally biased region" description="Polar residues" evidence="1">
    <location>
        <begin position="232"/>
        <end position="241"/>
    </location>
</feature>
<comment type="caution">
    <text evidence="2">The sequence shown here is derived from an EMBL/GenBank/DDBJ whole genome shotgun (WGS) entry which is preliminary data.</text>
</comment>
<dbReference type="EMBL" id="BLXT01001203">
    <property type="protein sequence ID" value="GFN83479.1"/>
    <property type="molecule type" value="Genomic_DNA"/>
</dbReference>
<feature type="compositionally biased region" description="Polar residues" evidence="1">
    <location>
        <begin position="250"/>
        <end position="259"/>
    </location>
</feature>
<dbReference type="Gene3D" id="3.20.20.370">
    <property type="entry name" value="Glycoside hydrolase/deacetylase"/>
    <property type="match status" value="1"/>
</dbReference>
<evidence type="ECO:0000256" key="1">
    <source>
        <dbReference type="SAM" id="MobiDB-lite"/>
    </source>
</evidence>
<dbReference type="PANTHER" id="PTHR45985:SF3">
    <property type="entry name" value="CHITIN DEACETYLASE-LIKE 4"/>
    <property type="match status" value="1"/>
</dbReference>
<dbReference type="GO" id="GO:0005975">
    <property type="term" value="P:carbohydrate metabolic process"/>
    <property type="evidence" value="ECO:0007669"/>
    <property type="project" value="InterPro"/>
</dbReference>
<name>A0AAV3YK67_9GAST</name>
<dbReference type="PANTHER" id="PTHR45985">
    <property type="match status" value="1"/>
</dbReference>
<dbReference type="AlphaFoldDB" id="A0AAV3YK67"/>